<keyword evidence="2" id="KW-1185">Reference proteome</keyword>
<dbReference type="GeneID" id="74301773"/>
<comment type="caution">
    <text evidence="1">The sequence shown here is derived from an EMBL/GenBank/DDBJ whole genome shotgun (WGS) entry which is preliminary data.</text>
</comment>
<dbReference type="Proteomes" id="UP000325690">
    <property type="component" value="Unassembled WGS sequence"/>
</dbReference>
<accession>A0A5N5UQJ2</accession>
<reference evidence="1 2" key="1">
    <citation type="submission" date="2012-10" db="EMBL/GenBank/DDBJ databases">
        <title>The draft sequence of the Mycobacterium pheli genome.</title>
        <authorList>
            <person name="Pettersson B.M.F."/>
            <person name="Das S."/>
            <person name="Dasgupta S."/>
            <person name="Bhattacharya A."/>
            <person name="Kirsebom L.A."/>
        </authorList>
    </citation>
    <scope>NUCLEOTIDE SEQUENCE [LARGE SCALE GENOMIC DNA]</scope>
    <source>
        <strain evidence="1 2">CCUG 21000</strain>
    </source>
</reference>
<protein>
    <submittedName>
        <fullName evidence="1">Uncharacterized protein</fullName>
    </submittedName>
</protein>
<dbReference type="AlphaFoldDB" id="A0A5N5UQJ2"/>
<gene>
    <name evidence="1" type="ORF">MPHL21000_24185</name>
</gene>
<name>A0A5N5UQJ2_MYCPH</name>
<dbReference type="RefSeq" id="WP_003886944.1">
    <property type="nucleotide sequence ID" value="NZ_ANBO01000045.1"/>
</dbReference>
<organism evidence="1 2">
    <name type="scientific">Mycolicibacterium phlei DSM 43239 = CCUG 21000</name>
    <dbReference type="NCBI Taxonomy" id="1226750"/>
    <lineage>
        <taxon>Bacteria</taxon>
        <taxon>Bacillati</taxon>
        <taxon>Actinomycetota</taxon>
        <taxon>Actinomycetes</taxon>
        <taxon>Mycobacteriales</taxon>
        <taxon>Mycobacteriaceae</taxon>
        <taxon>Mycolicibacterium</taxon>
    </lineage>
</organism>
<evidence type="ECO:0000313" key="2">
    <source>
        <dbReference type="Proteomes" id="UP000325690"/>
    </source>
</evidence>
<evidence type="ECO:0000313" key="1">
    <source>
        <dbReference type="EMBL" id="KAB7751864.1"/>
    </source>
</evidence>
<dbReference type="EMBL" id="ANBP01000054">
    <property type="protein sequence ID" value="KAB7751864.1"/>
    <property type="molecule type" value="Genomic_DNA"/>
</dbReference>
<proteinExistence type="predicted"/>
<sequence length="217" mass="22614">MSNDLPWASVFDSAANMRALSAIQADGLRAASELVDRFVQMAAAGLESRQADSAPPPAANHTDRYGASGLEPFVTSWWTIMDQLLRVSAPRTGGAAAAGPSLDLSAVQASGQVDLYVAGAGPATAEVWVHNRGATDMGKVALRCSDLLSHTGAVIGADRMRFEPDLVPLPARSSRGITTAIDIDGGDAQGTYRGMLLVDGHPDVWLPIELVVAAPLP</sequence>